<keyword evidence="3" id="KW-1185">Reference proteome</keyword>
<reference evidence="2 3" key="1">
    <citation type="journal article" date="2025" name="Microbiol. Resour. Announc.">
        <title>Draft genome sequences for Neonectria magnoliae and Neonectria punicea, canker pathogens of Liriodendron tulipifera and Acer saccharum in West Virginia.</title>
        <authorList>
            <person name="Petronek H.M."/>
            <person name="Kasson M.T."/>
            <person name="Metheny A.M."/>
            <person name="Stauder C.M."/>
            <person name="Lovett B."/>
            <person name="Lynch S.C."/>
            <person name="Garnas J.R."/>
            <person name="Kasson L.R."/>
            <person name="Stajich J.E."/>
        </authorList>
    </citation>
    <scope>NUCLEOTIDE SEQUENCE [LARGE SCALE GENOMIC DNA]</scope>
    <source>
        <strain evidence="2 3">NRRL 64653</strain>
    </source>
</reference>
<evidence type="ECO:0000256" key="1">
    <source>
        <dbReference type="SAM" id="MobiDB-lite"/>
    </source>
</evidence>
<evidence type="ECO:0000313" key="3">
    <source>
        <dbReference type="Proteomes" id="UP001498476"/>
    </source>
</evidence>
<proteinExistence type="predicted"/>
<feature type="region of interest" description="Disordered" evidence="1">
    <location>
        <begin position="38"/>
        <end position="95"/>
    </location>
</feature>
<gene>
    <name evidence="2" type="ORF">QQX98_000922</name>
</gene>
<organism evidence="2 3">
    <name type="scientific">Neonectria punicea</name>
    <dbReference type="NCBI Taxonomy" id="979145"/>
    <lineage>
        <taxon>Eukaryota</taxon>
        <taxon>Fungi</taxon>
        <taxon>Dikarya</taxon>
        <taxon>Ascomycota</taxon>
        <taxon>Pezizomycotina</taxon>
        <taxon>Sordariomycetes</taxon>
        <taxon>Hypocreomycetidae</taxon>
        <taxon>Hypocreales</taxon>
        <taxon>Nectriaceae</taxon>
        <taxon>Neonectria</taxon>
    </lineage>
</organism>
<name>A0ABR1HRB6_9HYPO</name>
<evidence type="ECO:0000313" key="2">
    <source>
        <dbReference type="EMBL" id="KAK7423732.1"/>
    </source>
</evidence>
<feature type="region of interest" description="Disordered" evidence="1">
    <location>
        <begin position="1"/>
        <end position="22"/>
    </location>
</feature>
<comment type="caution">
    <text evidence="2">The sequence shown here is derived from an EMBL/GenBank/DDBJ whole genome shotgun (WGS) entry which is preliminary data.</text>
</comment>
<dbReference type="EMBL" id="JAZAVJ010000008">
    <property type="protein sequence ID" value="KAK7423732.1"/>
    <property type="molecule type" value="Genomic_DNA"/>
</dbReference>
<protein>
    <submittedName>
        <fullName evidence="2">Uncharacterized protein</fullName>
    </submittedName>
</protein>
<sequence>MRSHTDLDDAAVPSPEPRVDKVDVNTINADDGLTTYARDINARDDSQSTPEIPASEMASQPALEVATQPTPEVAPAQEPASTTKPARRRHIFKKDLPYAPPKPIIRVERRYLKKKMEEVVLYLMNHRIHDPPVSNS</sequence>
<accession>A0ABR1HRB6</accession>
<dbReference type="Proteomes" id="UP001498476">
    <property type="component" value="Unassembled WGS sequence"/>
</dbReference>